<feature type="transmembrane region" description="Helical" evidence="1">
    <location>
        <begin position="51"/>
        <end position="69"/>
    </location>
</feature>
<sequence length="209" mass="23659">MNNVSTHRRLELLKVPRLRLLFITSIGILSGVGLIQYIQTKTLVSMASEKYVILLWLVIPLSSLIWMFLRLVLRPLPVIGLSILYFLGAAMLWLYYEKEPVVVADIVIRGDIFISLFVFIGLLMSTMSLVDYFFLSLRAIRLVIFTVFYLEFSIFTFPALIPEFAGMTKTVALNILGVIMLLLASGWIVLGELVVLILDEGLGRVHYNA</sequence>
<name>A0A2M8AX32_9BACT</name>
<accession>A0A2M8AX32</accession>
<organism evidence="2 3">
    <name type="scientific">Candidatus Desantisbacteria bacterium CG_4_9_14_3_um_filter_40_11</name>
    <dbReference type="NCBI Taxonomy" id="1974546"/>
    <lineage>
        <taxon>Bacteria</taxon>
        <taxon>Candidatus Desantisiibacteriota</taxon>
    </lineage>
</organism>
<proteinExistence type="predicted"/>
<evidence type="ECO:0000313" key="3">
    <source>
        <dbReference type="Proteomes" id="UP000231366"/>
    </source>
</evidence>
<feature type="transmembrane region" description="Helical" evidence="1">
    <location>
        <begin position="112"/>
        <end position="135"/>
    </location>
</feature>
<dbReference type="EMBL" id="PFUI01000007">
    <property type="protein sequence ID" value="PJB30493.1"/>
    <property type="molecule type" value="Genomic_DNA"/>
</dbReference>
<keyword evidence="1" id="KW-0812">Transmembrane</keyword>
<feature type="transmembrane region" description="Helical" evidence="1">
    <location>
        <begin position="142"/>
        <end position="161"/>
    </location>
</feature>
<gene>
    <name evidence="2" type="ORF">CO110_00225</name>
</gene>
<feature type="transmembrane region" description="Helical" evidence="1">
    <location>
        <begin position="20"/>
        <end position="39"/>
    </location>
</feature>
<keyword evidence="1" id="KW-0472">Membrane</keyword>
<feature type="transmembrane region" description="Helical" evidence="1">
    <location>
        <begin position="76"/>
        <end position="96"/>
    </location>
</feature>
<dbReference type="Proteomes" id="UP000231366">
    <property type="component" value="Unassembled WGS sequence"/>
</dbReference>
<protein>
    <submittedName>
        <fullName evidence="2">Uncharacterized protein</fullName>
    </submittedName>
</protein>
<evidence type="ECO:0000256" key="1">
    <source>
        <dbReference type="SAM" id="Phobius"/>
    </source>
</evidence>
<reference evidence="3" key="1">
    <citation type="submission" date="2017-09" db="EMBL/GenBank/DDBJ databases">
        <title>Depth-based differentiation of microbial function through sediment-hosted aquifers and enrichment of novel symbionts in the deep terrestrial subsurface.</title>
        <authorList>
            <person name="Probst A.J."/>
            <person name="Ladd B."/>
            <person name="Jarett J.K."/>
            <person name="Geller-Mcgrath D.E."/>
            <person name="Sieber C.M.K."/>
            <person name="Emerson J.B."/>
            <person name="Anantharaman K."/>
            <person name="Thomas B.C."/>
            <person name="Malmstrom R."/>
            <person name="Stieglmeier M."/>
            <person name="Klingl A."/>
            <person name="Woyke T."/>
            <person name="Ryan C.M."/>
            <person name="Banfield J.F."/>
        </authorList>
    </citation>
    <scope>NUCLEOTIDE SEQUENCE [LARGE SCALE GENOMIC DNA]</scope>
</reference>
<dbReference type="AlphaFoldDB" id="A0A2M8AX32"/>
<feature type="transmembrane region" description="Helical" evidence="1">
    <location>
        <begin position="173"/>
        <end position="198"/>
    </location>
</feature>
<comment type="caution">
    <text evidence="2">The sequence shown here is derived from an EMBL/GenBank/DDBJ whole genome shotgun (WGS) entry which is preliminary data.</text>
</comment>
<keyword evidence="1" id="KW-1133">Transmembrane helix</keyword>
<evidence type="ECO:0000313" key="2">
    <source>
        <dbReference type="EMBL" id="PJB30493.1"/>
    </source>
</evidence>